<evidence type="ECO:0000313" key="4">
    <source>
        <dbReference type="EMBL" id="OBS10082.1"/>
    </source>
</evidence>
<dbReference type="EMBL" id="JQSG02000002">
    <property type="protein sequence ID" value="OBS10082.1"/>
    <property type="molecule type" value="Genomic_DNA"/>
</dbReference>
<dbReference type="InterPro" id="IPR029058">
    <property type="entry name" value="AB_hydrolase_fold"/>
</dbReference>
<comment type="similarity">
    <text evidence="1">Belongs to the AB hydrolase superfamily. AB hydrolase 2 family.</text>
</comment>
<evidence type="ECO:0000256" key="1">
    <source>
        <dbReference type="ARBA" id="ARBA00006499"/>
    </source>
</evidence>
<dbReference type="Proteomes" id="UP000029273">
    <property type="component" value="Unassembled WGS sequence"/>
</dbReference>
<dbReference type="InterPro" id="IPR003140">
    <property type="entry name" value="PLipase/COase/thioEstase"/>
</dbReference>
<dbReference type="AlphaFoldDB" id="A0A1A6C691"/>
<dbReference type="InterPro" id="IPR050565">
    <property type="entry name" value="LYPA1-2/EST-like"/>
</dbReference>
<evidence type="ECO:0000313" key="5">
    <source>
        <dbReference type="Proteomes" id="UP000029273"/>
    </source>
</evidence>
<organism evidence="4 5">
    <name type="scientific">Acidihalobacter prosperus</name>
    <dbReference type="NCBI Taxonomy" id="160660"/>
    <lineage>
        <taxon>Bacteria</taxon>
        <taxon>Pseudomonadati</taxon>
        <taxon>Pseudomonadota</taxon>
        <taxon>Gammaproteobacteria</taxon>
        <taxon>Chromatiales</taxon>
        <taxon>Ectothiorhodospiraceae</taxon>
        <taxon>Acidihalobacter</taxon>
    </lineage>
</organism>
<protein>
    <recommendedName>
        <fullName evidence="3">Phospholipase/carboxylesterase/thioesterase domain-containing protein</fullName>
    </recommendedName>
</protein>
<dbReference type="Pfam" id="PF02230">
    <property type="entry name" value="Abhydrolase_2"/>
    <property type="match status" value="1"/>
</dbReference>
<dbReference type="PANTHER" id="PTHR10655">
    <property type="entry name" value="LYSOPHOSPHOLIPASE-RELATED"/>
    <property type="match status" value="1"/>
</dbReference>
<dbReference type="PANTHER" id="PTHR10655:SF17">
    <property type="entry name" value="LYSOPHOSPHOLIPASE-LIKE PROTEIN 1"/>
    <property type="match status" value="1"/>
</dbReference>
<evidence type="ECO:0000259" key="3">
    <source>
        <dbReference type="Pfam" id="PF02230"/>
    </source>
</evidence>
<name>A0A1A6C691_9GAMM</name>
<keyword evidence="2" id="KW-0378">Hydrolase</keyword>
<dbReference type="SUPFAM" id="SSF53474">
    <property type="entry name" value="alpha/beta-Hydrolases"/>
    <property type="match status" value="1"/>
</dbReference>
<dbReference type="GO" id="GO:0016787">
    <property type="term" value="F:hydrolase activity"/>
    <property type="evidence" value="ECO:0007669"/>
    <property type="project" value="UniProtKB-KW"/>
</dbReference>
<evidence type="ECO:0000256" key="2">
    <source>
        <dbReference type="ARBA" id="ARBA00022801"/>
    </source>
</evidence>
<comment type="caution">
    <text evidence="4">The sequence shown here is derived from an EMBL/GenBank/DDBJ whole genome shotgun (WGS) entry which is preliminary data.</text>
</comment>
<feature type="domain" description="Phospholipase/carboxylesterase/thioesterase" evidence="3">
    <location>
        <begin position="7"/>
        <end position="196"/>
    </location>
</feature>
<dbReference type="OrthoDB" id="9801763at2"/>
<reference evidence="4 5" key="1">
    <citation type="journal article" date="2014" name="Genome Announc.">
        <title>Draft Genome Sequence of the Iron-Oxidizing, Acidophilic, and Halotolerant 'Thiobacillus prosperus' Type Strain DSM 5130.</title>
        <authorList>
            <person name="Ossandon F.J."/>
            <person name="Cardenas J.P."/>
            <person name="Corbett M."/>
            <person name="Quatrini R."/>
            <person name="Holmes D.S."/>
            <person name="Watkin E."/>
        </authorList>
    </citation>
    <scope>NUCLEOTIDE SEQUENCE [LARGE SCALE GENOMIC DNA]</scope>
    <source>
        <strain evidence="4 5">DSM 5130</strain>
    </source>
</reference>
<proteinExistence type="inferred from homology"/>
<dbReference type="RefSeq" id="WP_065089338.1">
    <property type="nucleotide sequence ID" value="NZ_JQSG02000002.1"/>
</dbReference>
<dbReference type="NCBIfam" id="NF008525">
    <property type="entry name" value="PRK11460.1"/>
    <property type="match status" value="1"/>
</dbReference>
<keyword evidence="5" id="KW-1185">Reference proteome</keyword>
<gene>
    <name evidence="4" type="ORF">Thpro_021132</name>
</gene>
<dbReference type="Gene3D" id="3.40.50.1820">
    <property type="entry name" value="alpha/beta hydrolase"/>
    <property type="match status" value="1"/>
</dbReference>
<sequence>MPLAESIVVARPQGHPGQLMLLFHGLGATPNDMLPLGQRLAEAYPHACIVSVRAPDPGDFGFGFQWFSARELDDARRSSRVATALPAFADTVREWRSRTDCGAEETALIGFSQGATMALECARAEPELAARVASIGGRFATLPDEADERTTWYLLHGKDDPVVHYRQTVTAAERLVALGGDVVADVLPFVGHEINDALASLLIERLSSHVPRRTWREALREDTPVGPARG</sequence>
<accession>A0A1A6C691</accession>